<protein>
    <submittedName>
        <fullName evidence="1">Tail fiber assembly protein</fullName>
    </submittedName>
</protein>
<evidence type="ECO:0000313" key="1">
    <source>
        <dbReference type="EMBL" id="XCI78056.1"/>
    </source>
</evidence>
<organism evidence="1">
    <name type="scientific">Klebsiella phage FKP3</name>
    <dbReference type="NCBI Taxonomy" id="3231233"/>
    <lineage>
        <taxon>Viruses</taxon>
        <taxon>Duplodnaviria</taxon>
        <taxon>Heunggongvirae</taxon>
        <taxon>Uroviricota</taxon>
        <taxon>Caudoviricetes</taxon>
        <taxon>Stephanstirmvirinae</taxon>
        <taxon>Justusliebigvirus</taxon>
    </lineage>
</organism>
<name>A0AAU8HZJ3_9CAUD</name>
<sequence length="157" mass="17946">MLFSEKTQAFYDESLVYPSLPEDVIIITNDQWLSGLDKINSGFYLYVEGDALTSSDVQRPSAFHTFDTETKAWIQTAEQVEAEQKEKSSIRLLKAQKQYEAISTQISEYQYVLEDKDFSTYTEEEVLDLKSKAADYRVALRAYLKTDGAGDLPVLEE</sequence>
<reference evidence="1" key="1">
    <citation type="submission" date="2024-06" db="EMBL/GenBank/DDBJ databases">
        <title>High activity and specificity of bacteriophage cocktails against carbapenem-resistant Klebsiella pneumoniae belonging to high-risk clones CG258 and ST307.</title>
        <authorList>
            <person name="Jimenez Quiceno J."/>
            <person name="Salazar Ospina L."/>
            <person name="Tellez Carrasquilla S."/>
        </authorList>
    </citation>
    <scope>NUCLEOTIDE SEQUENCE</scope>
</reference>
<proteinExistence type="predicted"/>
<accession>A0AAU8HZJ3</accession>
<dbReference type="EMBL" id="PP895363">
    <property type="protein sequence ID" value="XCI78056.1"/>
    <property type="molecule type" value="Genomic_DNA"/>
</dbReference>